<feature type="compositionally biased region" description="Basic and acidic residues" evidence="2">
    <location>
        <begin position="565"/>
        <end position="574"/>
    </location>
</feature>
<dbReference type="Pfam" id="PF09810">
    <property type="entry name" value="Exo5"/>
    <property type="match status" value="3"/>
</dbReference>
<evidence type="ECO:0008006" key="5">
    <source>
        <dbReference type="Google" id="ProtNLM"/>
    </source>
</evidence>
<dbReference type="PANTHER" id="PTHR14464:SF4">
    <property type="entry name" value="EXONUCLEASE V"/>
    <property type="match status" value="1"/>
</dbReference>
<accession>A0AAW0Z5D3</accession>
<proteinExistence type="inferred from homology"/>
<dbReference type="GO" id="GO:0036297">
    <property type="term" value="P:interstrand cross-link repair"/>
    <property type="evidence" value="ECO:0007669"/>
    <property type="project" value="TreeGrafter"/>
</dbReference>
<feature type="compositionally biased region" description="Polar residues" evidence="2">
    <location>
        <begin position="545"/>
        <end position="554"/>
    </location>
</feature>
<dbReference type="SMART" id="SM00726">
    <property type="entry name" value="UIM"/>
    <property type="match status" value="2"/>
</dbReference>
<dbReference type="PANTHER" id="PTHR14464">
    <property type="entry name" value="EXONUCLEASE V"/>
    <property type="match status" value="1"/>
</dbReference>
<keyword evidence="4" id="KW-1185">Reference proteome</keyword>
<organism evidence="3 4">
    <name type="scientific">Kwoniella newhampshirensis</name>
    <dbReference type="NCBI Taxonomy" id="1651941"/>
    <lineage>
        <taxon>Eukaryota</taxon>
        <taxon>Fungi</taxon>
        <taxon>Dikarya</taxon>
        <taxon>Basidiomycota</taxon>
        <taxon>Agaricomycotina</taxon>
        <taxon>Tremellomycetes</taxon>
        <taxon>Tremellales</taxon>
        <taxon>Cryptococcaceae</taxon>
        <taxon>Kwoniella</taxon>
    </lineage>
</organism>
<feature type="compositionally biased region" description="Polar residues" evidence="2">
    <location>
        <begin position="37"/>
        <end position="54"/>
    </location>
</feature>
<evidence type="ECO:0000256" key="1">
    <source>
        <dbReference type="ARBA" id="ARBA00009797"/>
    </source>
</evidence>
<dbReference type="GO" id="GO:0005739">
    <property type="term" value="C:mitochondrion"/>
    <property type="evidence" value="ECO:0007669"/>
    <property type="project" value="TreeGrafter"/>
</dbReference>
<feature type="region of interest" description="Disordered" evidence="2">
    <location>
        <begin position="655"/>
        <end position="686"/>
    </location>
</feature>
<feature type="compositionally biased region" description="Polar residues" evidence="2">
    <location>
        <begin position="1"/>
        <end position="12"/>
    </location>
</feature>
<feature type="region of interest" description="Disordered" evidence="2">
    <location>
        <begin position="418"/>
        <end position="440"/>
    </location>
</feature>
<dbReference type="GO" id="GO:0005634">
    <property type="term" value="C:nucleus"/>
    <property type="evidence" value="ECO:0007669"/>
    <property type="project" value="TreeGrafter"/>
</dbReference>
<reference evidence="3 4" key="1">
    <citation type="journal article" date="2024" name="bioRxiv">
        <title>Comparative genomics of Cryptococcus and Kwoniella reveals pathogenesis evolution and contrasting karyotype dynamics via intercentromeric recombination or chromosome fusion.</title>
        <authorList>
            <person name="Coelho M.A."/>
            <person name="David-Palma M."/>
            <person name="Shea T."/>
            <person name="Bowers K."/>
            <person name="McGinley-Smith S."/>
            <person name="Mohammad A.W."/>
            <person name="Gnirke A."/>
            <person name="Yurkov A.M."/>
            <person name="Nowrousian M."/>
            <person name="Sun S."/>
            <person name="Cuomo C.A."/>
            <person name="Heitman J."/>
        </authorList>
    </citation>
    <scope>NUCLEOTIDE SEQUENCE [LARGE SCALE GENOMIC DNA]</scope>
    <source>
        <strain evidence="3 4">CBS 13917</strain>
    </source>
</reference>
<comment type="caution">
    <text evidence="3">The sequence shown here is derived from an EMBL/GenBank/DDBJ whole genome shotgun (WGS) entry which is preliminary data.</text>
</comment>
<feature type="region of interest" description="Disordered" evidence="2">
    <location>
        <begin position="271"/>
        <end position="302"/>
    </location>
</feature>
<evidence type="ECO:0000313" key="3">
    <source>
        <dbReference type="EMBL" id="KAK8866159.1"/>
    </source>
</evidence>
<dbReference type="GeneID" id="92178569"/>
<dbReference type="InterPro" id="IPR003903">
    <property type="entry name" value="UIM_dom"/>
</dbReference>
<dbReference type="RefSeq" id="XP_066805638.1">
    <property type="nucleotide sequence ID" value="XM_066944437.1"/>
</dbReference>
<dbReference type="KEGG" id="kne:92178569"/>
<protein>
    <recommendedName>
        <fullName evidence="5">Exonuclease V</fullName>
    </recommendedName>
</protein>
<feature type="region of interest" description="Disordered" evidence="2">
    <location>
        <begin position="545"/>
        <end position="583"/>
    </location>
</feature>
<feature type="compositionally biased region" description="Low complexity" evidence="2">
    <location>
        <begin position="661"/>
        <end position="670"/>
    </location>
</feature>
<evidence type="ECO:0000256" key="2">
    <source>
        <dbReference type="SAM" id="MobiDB-lite"/>
    </source>
</evidence>
<dbReference type="GO" id="GO:0045145">
    <property type="term" value="F:single-stranded DNA 5'-3' DNA exonuclease activity"/>
    <property type="evidence" value="ECO:0007669"/>
    <property type="project" value="InterPro"/>
</dbReference>
<sequence>MTNASMNTSNLSEDGYSDFGMDELEYDQELEDAIRTAESQTQTQVDPKVTSSTSGVLDIEDLPLTLPPPRLNASSWSSVEGSEVVPDVEAMDVDGVEDPEEGMSLFNRFRRKGFLSVSDLVGPVWCETQYDYRLRTLPFLPPSQRPSFIMSTAGKEISVDQVKVEGKERILRRGEKIHKRLEREIHPQEVVVTATTREDVWGLRFLNMLSAIEALLTLGKCREMPVVGFVNGIMVMGIIDEITRQPLATTPPKPETRSSRQTALTSFFAPTKPRPEFPVHHEKTHKLSISDSKTRASGTLPRDEDTLAGKLQVMMYKEMLDAILLSSSTNSHSSTPSQVAESSDRARSILPSRNPFSWNAIFDHLKLDPSALFSDEFMTQSHAIIIGNGLRWGAEVARCLTDMTNVWDCYVEQLGLGTNEQSSRPSKTAKSKGKEREKKTLGKTEDLLELVYRRAGGASKEKKDRSGTGRRKRRRKVTEGKQVAADDKVEGQPPPRLGSQAVEGNEQVLEEEERLIQLAVAESLSATANPHVDELYQRIVDPTSKSEASLTSEDNAIPKRPSTRNSERALWSEERDSDEQKEDDELAWALEMSLEPLAGTEIGEGKEGEQVVVPTCSSQLSGPAFGSGSNGESKISSYTQLGEIEGDVHVITSDEDDHRSLTSSPPRSSSVLNDKPGESSGSIIGKTRFTHSPTLLAAHLESVLQFWMGEREPQGVSLEETRRCGWCEFEEGCEWR</sequence>
<evidence type="ECO:0000313" key="4">
    <source>
        <dbReference type="Proteomes" id="UP001388673"/>
    </source>
</evidence>
<feature type="compositionally biased region" description="Acidic residues" evidence="2">
    <location>
        <begin position="20"/>
        <end position="31"/>
    </location>
</feature>
<feature type="region of interest" description="Disordered" evidence="2">
    <location>
        <begin position="456"/>
        <end position="508"/>
    </location>
</feature>
<dbReference type="InterPro" id="IPR019190">
    <property type="entry name" value="EXOV"/>
</dbReference>
<feature type="region of interest" description="Disordered" evidence="2">
    <location>
        <begin position="1"/>
        <end position="54"/>
    </location>
</feature>
<dbReference type="Proteomes" id="UP001388673">
    <property type="component" value="Unassembled WGS sequence"/>
</dbReference>
<dbReference type="PROSITE" id="PS50330">
    <property type="entry name" value="UIM"/>
    <property type="match status" value="1"/>
</dbReference>
<name>A0AAW0Z5D3_9TREE</name>
<comment type="similarity">
    <text evidence="1">Belongs to the EXO5 family.</text>
</comment>
<feature type="compositionally biased region" description="Polar residues" evidence="2">
    <location>
        <begin position="287"/>
        <end position="297"/>
    </location>
</feature>
<dbReference type="AlphaFoldDB" id="A0AAW0Z5D3"/>
<gene>
    <name evidence="3" type="ORF">IAR55_001310</name>
</gene>
<dbReference type="EMBL" id="JBCAWK010000002">
    <property type="protein sequence ID" value="KAK8866159.1"/>
    <property type="molecule type" value="Genomic_DNA"/>
</dbReference>